<protein>
    <recommendedName>
        <fullName evidence="1">Glucosidase 2 subunit beta</fullName>
    </recommendedName>
</protein>
<evidence type="ECO:0000256" key="3">
    <source>
        <dbReference type="ARBA" id="ARBA00022824"/>
    </source>
</evidence>
<feature type="region of interest" description="Disordered" evidence="6">
    <location>
        <begin position="217"/>
        <end position="276"/>
    </location>
</feature>
<dbReference type="InterPro" id="IPR027799">
    <property type="entry name" value="Rtf2_RING-finger"/>
</dbReference>
<feature type="region of interest" description="Disordered" evidence="6">
    <location>
        <begin position="587"/>
        <end position="612"/>
    </location>
</feature>
<keyword evidence="9" id="KW-1185">Reference proteome</keyword>
<evidence type="ECO:0000256" key="1">
    <source>
        <dbReference type="ARBA" id="ARBA00022387"/>
    </source>
</evidence>
<dbReference type="Proteomes" id="UP000750711">
    <property type="component" value="Unassembled WGS sequence"/>
</dbReference>
<reference evidence="8" key="1">
    <citation type="submission" date="2021-03" db="EMBL/GenBank/DDBJ databases">
        <title>Comparative genomics and phylogenomic investigation of the class Geoglossomycetes provide insights into ecological specialization and systematics.</title>
        <authorList>
            <person name="Melie T."/>
            <person name="Pirro S."/>
            <person name="Miller A.N."/>
            <person name="Quandt A."/>
        </authorList>
    </citation>
    <scope>NUCLEOTIDE SEQUENCE</scope>
    <source>
        <strain evidence="8">CAQ_001_2017</strain>
    </source>
</reference>
<comment type="caution">
    <text evidence="8">The sequence shown here is derived from an EMBL/GenBank/DDBJ whole genome shotgun (WGS) entry which is preliminary data.</text>
</comment>
<evidence type="ECO:0000313" key="8">
    <source>
        <dbReference type="EMBL" id="KAH0556179.1"/>
    </source>
</evidence>
<keyword evidence="2" id="KW-0732">Signal</keyword>
<evidence type="ECO:0000256" key="2">
    <source>
        <dbReference type="ARBA" id="ARBA00022729"/>
    </source>
</evidence>
<name>A0A9P8L8F5_9PEZI</name>
<dbReference type="SUPFAM" id="SSF50911">
    <property type="entry name" value="Mannose 6-phosphate receptor domain"/>
    <property type="match status" value="1"/>
</dbReference>
<feature type="coiled-coil region" evidence="5">
    <location>
        <begin position="460"/>
        <end position="501"/>
    </location>
</feature>
<organism evidence="8 9">
    <name type="scientific">Trichoglossum hirsutum</name>
    <dbReference type="NCBI Taxonomy" id="265104"/>
    <lineage>
        <taxon>Eukaryota</taxon>
        <taxon>Fungi</taxon>
        <taxon>Dikarya</taxon>
        <taxon>Ascomycota</taxon>
        <taxon>Pezizomycotina</taxon>
        <taxon>Geoglossomycetes</taxon>
        <taxon>Geoglossales</taxon>
        <taxon>Geoglossaceae</taxon>
        <taxon>Trichoglossum</taxon>
    </lineage>
</organism>
<evidence type="ECO:0000259" key="7">
    <source>
        <dbReference type="PROSITE" id="PS51914"/>
    </source>
</evidence>
<dbReference type="Pfam" id="PF12999">
    <property type="entry name" value="PRKCSH-like"/>
    <property type="match status" value="1"/>
</dbReference>
<dbReference type="GO" id="GO:0006491">
    <property type="term" value="P:N-glycan processing"/>
    <property type="evidence" value="ECO:0007669"/>
    <property type="project" value="TreeGrafter"/>
</dbReference>
<feature type="compositionally biased region" description="Polar residues" evidence="6">
    <location>
        <begin position="236"/>
        <end position="276"/>
    </location>
</feature>
<dbReference type="InterPro" id="IPR039794">
    <property type="entry name" value="Gtb1-like"/>
</dbReference>
<keyword evidence="5" id="KW-0175">Coiled coil</keyword>
<dbReference type="InterPro" id="IPR044865">
    <property type="entry name" value="MRH_dom"/>
</dbReference>
<keyword evidence="4" id="KW-1015">Disulfide bond</keyword>
<dbReference type="InterPro" id="IPR036607">
    <property type="entry name" value="PRKCSH"/>
</dbReference>
<keyword evidence="3" id="KW-0256">Endoplasmic reticulum</keyword>
<gene>
    <name evidence="8" type="ORF">GP486_005891</name>
</gene>
<dbReference type="InterPro" id="IPR028146">
    <property type="entry name" value="PRKCSH_N"/>
</dbReference>
<evidence type="ECO:0000313" key="9">
    <source>
        <dbReference type="Proteomes" id="UP000750711"/>
    </source>
</evidence>
<feature type="domain" description="MRH" evidence="7">
    <location>
        <begin position="718"/>
        <end position="832"/>
    </location>
</feature>
<dbReference type="PANTHER" id="PTHR12630">
    <property type="entry name" value="N-LINKED OLIGOSACCHARIDE PROCESSING"/>
    <property type="match status" value="1"/>
</dbReference>
<dbReference type="EMBL" id="JAGHQM010001195">
    <property type="protein sequence ID" value="KAH0556179.1"/>
    <property type="molecule type" value="Genomic_DNA"/>
</dbReference>
<dbReference type="Pfam" id="PF04641">
    <property type="entry name" value="Rtf2"/>
    <property type="match status" value="1"/>
</dbReference>
<sequence length="845" mass="93017">MTVAGRSVRILVPGYGDLIPFSSIPTRRELVKEAARNPTTTELKESQNTQQEYYWTTCPLSQRPLVAPVVSDSSGKLYNKDAVLEFLLPAGDSTPGRIRSDNEEVLEGRVRSIRDVVEVKFELAADSNSGRNGGNMRKEEKWVCPITRKELGPGVKAVYLVPCGHAFSEAALKEVSADSCLQCNTPFGSENIIPILPTASGDIAKLAVRMKNLKDSGLTHSLKKAPGSSKKRKKNINGSTETTDGATPNAESDATKTSKPATPQPSSGAATPSASIKNAATASLTAKVLGDEKERNKKRKLGMNDNLKSLFSSGESVPLEKYYKSDGSFTCISNPSHRIDVSQVNDDYCDCPDGSDEPGTSACAHLSAISPPSPEGGSPLALPGFYCGNKGHRPSYIPFTYVNDGVCDYDLCCDGSDEWESVGGIVCENRCKEIGKEWRKQNEQRKQALRSGQSARKELVRQASRLRKEIEDRIGTLEVEVKAFEVKVGDQERQLAEVERSEKARLVKGPTKGGRVNILASLTKRRIEELRTALVDVRSQRDASLEKVQELEAILYKFQEEYNPNFNDEGVKRAVRSWEGFVARKDANPDADHAAQDRDLDEITKPDSEESGIRWEEWEGEEQSDVDVLYRFEEYLPKPLRTWIDNKLRDLRVFMVDNGLLADISSGSTSESKAVIKAREALDAARNDVNDRNSQLANHREDLTKDYGADDVFRALKGQCISKDSGEYTYELCWLDGTTQKPKKGGVNTGMGNFVSIDKIFVDDEIPADGKGLGSGDHIALRYEGGNHCWNGPSRSTLVVLGCAEKDEIWKITEQEKCVYQMEVGTPAACESAGEKVKVKGKDEL</sequence>
<evidence type="ECO:0000256" key="6">
    <source>
        <dbReference type="SAM" id="MobiDB-lite"/>
    </source>
</evidence>
<dbReference type="CDD" id="cd16653">
    <property type="entry name" value="RING-like_Rtf2"/>
    <property type="match status" value="1"/>
</dbReference>
<dbReference type="Pfam" id="PF13015">
    <property type="entry name" value="PRKCSH_1"/>
    <property type="match status" value="1"/>
</dbReference>
<dbReference type="PROSITE" id="PS51914">
    <property type="entry name" value="MRH"/>
    <property type="match status" value="1"/>
</dbReference>
<dbReference type="PANTHER" id="PTHR12630:SF1">
    <property type="entry name" value="GLUCOSIDASE 2 SUBUNIT BETA"/>
    <property type="match status" value="1"/>
</dbReference>
<proteinExistence type="predicted"/>
<dbReference type="InterPro" id="IPR009011">
    <property type="entry name" value="Man6P_isomerase_rcpt-bd_dom_sf"/>
</dbReference>
<dbReference type="AlphaFoldDB" id="A0A9P8L8F5"/>
<evidence type="ECO:0000256" key="5">
    <source>
        <dbReference type="SAM" id="Coils"/>
    </source>
</evidence>
<evidence type="ECO:0000256" key="4">
    <source>
        <dbReference type="ARBA" id="ARBA00023157"/>
    </source>
</evidence>
<dbReference type="GO" id="GO:0017177">
    <property type="term" value="C:glucosidase II complex"/>
    <property type="evidence" value="ECO:0007669"/>
    <property type="project" value="TreeGrafter"/>
</dbReference>
<dbReference type="Gene3D" id="2.70.130.10">
    <property type="entry name" value="Mannose-6-phosphate receptor binding domain"/>
    <property type="match status" value="1"/>
</dbReference>
<accession>A0A9P8L8F5</accession>